<dbReference type="SUPFAM" id="SSF52518">
    <property type="entry name" value="Thiamin diphosphate-binding fold (THDP-binding)"/>
    <property type="match status" value="1"/>
</dbReference>
<comment type="caution">
    <text evidence="8">The sequence shown here is derived from an EMBL/GenBank/DDBJ whole genome shotgun (WGS) entry which is preliminary data.</text>
</comment>
<evidence type="ECO:0000313" key="9">
    <source>
        <dbReference type="Proteomes" id="UP001196413"/>
    </source>
</evidence>
<keyword evidence="5" id="KW-0496">Mitochondrion</keyword>
<name>A0AAD5MGR9_PARTN</name>
<keyword evidence="4" id="KW-0560">Oxidoreductase</keyword>
<keyword evidence="9" id="KW-1185">Reference proteome</keyword>
<dbReference type="SMART" id="SM00861">
    <property type="entry name" value="Transket_pyr"/>
    <property type="match status" value="1"/>
</dbReference>
<evidence type="ECO:0000256" key="3">
    <source>
        <dbReference type="ARBA" id="ARBA00012277"/>
    </source>
</evidence>
<evidence type="ECO:0000256" key="2">
    <source>
        <dbReference type="ARBA" id="ARBA00004173"/>
    </source>
</evidence>
<dbReference type="EMBL" id="JAHQIW010000304">
    <property type="protein sequence ID" value="KAJ1347371.1"/>
    <property type="molecule type" value="Genomic_DNA"/>
</dbReference>
<evidence type="ECO:0000256" key="4">
    <source>
        <dbReference type="ARBA" id="ARBA00023002"/>
    </source>
</evidence>
<dbReference type="GO" id="GO:0005739">
    <property type="term" value="C:mitochondrion"/>
    <property type="evidence" value="ECO:0007669"/>
    <property type="project" value="UniProtKB-SubCell"/>
</dbReference>
<dbReference type="CDD" id="cd07036">
    <property type="entry name" value="TPP_PYR_E1-PDHc-beta_like"/>
    <property type="match status" value="1"/>
</dbReference>
<reference evidence="8" key="1">
    <citation type="submission" date="2021-06" db="EMBL/GenBank/DDBJ databases">
        <title>Parelaphostrongylus tenuis whole genome reference sequence.</title>
        <authorList>
            <person name="Garwood T.J."/>
            <person name="Larsen P.A."/>
            <person name="Fountain-Jones N.M."/>
            <person name="Garbe J.R."/>
            <person name="Macchietto M.G."/>
            <person name="Kania S.A."/>
            <person name="Gerhold R.W."/>
            <person name="Richards J.E."/>
            <person name="Wolf T.M."/>
        </authorList>
    </citation>
    <scope>NUCLEOTIDE SEQUENCE</scope>
    <source>
        <strain evidence="8">MNPRO001-30</strain>
        <tissue evidence="8">Meninges</tissue>
    </source>
</reference>
<protein>
    <recommendedName>
        <fullName evidence="3">3-methyl-2-oxobutanoate dehydrogenase (2-methylpropanoyl-transferring)</fullName>
        <ecNumber evidence="3">1.2.4.4</ecNumber>
    </recommendedName>
</protein>
<dbReference type="SUPFAM" id="SSF52922">
    <property type="entry name" value="TK C-terminal domain-like"/>
    <property type="match status" value="1"/>
</dbReference>
<dbReference type="PANTHER" id="PTHR42980:SF1">
    <property type="entry name" value="2-OXOISOVALERATE DEHYDROGENASE SUBUNIT BETA, MITOCHONDRIAL"/>
    <property type="match status" value="1"/>
</dbReference>
<comment type="subcellular location">
    <subcellularLocation>
        <location evidence="2">Mitochondrion</location>
    </subcellularLocation>
</comment>
<evidence type="ECO:0000256" key="1">
    <source>
        <dbReference type="ARBA" id="ARBA00001964"/>
    </source>
</evidence>
<dbReference type="Pfam" id="PF02780">
    <property type="entry name" value="Transketolase_C"/>
    <property type="match status" value="1"/>
</dbReference>
<sequence length="336" mass="36181">MVSPNLTQLLQCPYRLLQRSRRSAAHFTYFPSAIKPEIASSSGPVEKMNLCQAVNSALHVAMNTDNTAILFGEDVAFGGVFRCSVGLKDKFGSNRVFNTPLSEQGIVGFGIGVAVAGATAIAEIQFGDYIFPAYDQIVNEAAKYRYRSGGMFNCGALTVRATYGAVGHGGLYHSQCPEANFTHTPGIKVVVPRGPMQAKGLLLSCIRDPNPCIFFEPKILYRLAAEDVPTGDYTLPLSKAEVVSQGSDVTVVSWGTQVHVATEAAQIAKDKLGVSVEVIDLATINPWDEETVVKSVKKTGRLIVTHEAPITSGFGAEIAASIQDYVVRDVIHHFRS</sequence>
<accession>A0AAD5MGR9</accession>
<gene>
    <name evidence="8" type="ORF">KIN20_002406</name>
</gene>
<dbReference type="Pfam" id="PF02779">
    <property type="entry name" value="Transket_pyr"/>
    <property type="match status" value="1"/>
</dbReference>
<evidence type="ECO:0000313" key="8">
    <source>
        <dbReference type="EMBL" id="KAJ1347371.1"/>
    </source>
</evidence>
<comment type="catalytic activity">
    <reaction evidence="6">
        <text>N(6)-[(R)-lipoyl]-L-lysyl-[protein] + 3-methyl-2-oxobutanoate + H(+) = N(6)-[(R)-S(8)-2-methylpropanoyldihydrolipoyl]-L-lysyl-[protein] + CO2</text>
        <dbReference type="Rhea" id="RHEA:13457"/>
        <dbReference type="Rhea" id="RHEA-COMP:10474"/>
        <dbReference type="Rhea" id="RHEA-COMP:10497"/>
        <dbReference type="ChEBI" id="CHEBI:11851"/>
        <dbReference type="ChEBI" id="CHEBI:15378"/>
        <dbReference type="ChEBI" id="CHEBI:16526"/>
        <dbReference type="ChEBI" id="CHEBI:83099"/>
        <dbReference type="ChEBI" id="CHEBI:83142"/>
        <dbReference type="EC" id="1.2.4.4"/>
    </reaction>
    <physiologicalReaction direction="left-to-right" evidence="6">
        <dbReference type="Rhea" id="RHEA:13458"/>
    </physiologicalReaction>
</comment>
<dbReference type="AlphaFoldDB" id="A0AAD5MGR9"/>
<dbReference type="PANTHER" id="PTHR42980">
    <property type="entry name" value="2-OXOISOVALERATE DEHYDROGENASE SUBUNIT BETA-RELATED"/>
    <property type="match status" value="1"/>
</dbReference>
<dbReference type="GO" id="GO:0009083">
    <property type="term" value="P:branched-chain amino acid catabolic process"/>
    <property type="evidence" value="ECO:0007669"/>
    <property type="project" value="TreeGrafter"/>
</dbReference>
<evidence type="ECO:0000256" key="6">
    <source>
        <dbReference type="ARBA" id="ARBA00051764"/>
    </source>
</evidence>
<dbReference type="EC" id="1.2.4.4" evidence="3"/>
<comment type="cofactor">
    <cofactor evidence="1">
        <name>thiamine diphosphate</name>
        <dbReference type="ChEBI" id="CHEBI:58937"/>
    </cofactor>
</comment>
<dbReference type="InterPro" id="IPR029061">
    <property type="entry name" value="THDP-binding"/>
</dbReference>
<dbReference type="InterPro" id="IPR005475">
    <property type="entry name" value="Transketolase-like_Pyr-bd"/>
</dbReference>
<evidence type="ECO:0000256" key="5">
    <source>
        <dbReference type="ARBA" id="ARBA00023128"/>
    </source>
</evidence>
<proteinExistence type="predicted"/>
<dbReference type="Proteomes" id="UP001196413">
    <property type="component" value="Unassembled WGS sequence"/>
</dbReference>
<dbReference type="Gene3D" id="3.40.50.970">
    <property type="match status" value="1"/>
</dbReference>
<evidence type="ECO:0000259" key="7">
    <source>
        <dbReference type="SMART" id="SM00861"/>
    </source>
</evidence>
<dbReference type="FunFam" id="3.40.50.970:FF:000001">
    <property type="entry name" value="Pyruvate dehydrogenase E1 beta subunit"/>
    <property type="match status" value="1"/>
</dbReference>
<dbReference type="GO" id="GO:0003863">
    <property type="term" value="F:branched-chain 2-oxo acid dehydrogenase activity"/>
    <property type="evidence" value="ECO:0007669"/>
    <property type="project" value="UniProtKB-EC"/>
</dbReference>
<feature type="domain" description="Transketolase-like pyrimidine-binding" evidence="7">
    <location>
        <begin position="48"/>
        <end position="223"/>
    </location>
</feature>
<dbReference type="InterPro" id="IPR009014">
    <property type="entry name" value="Transketo_C/PFOR_II"/>
</dbReference>
<organism evidence="8 9">
    <name type="scientific">Parelaphostrongylus tenuis</name>
    <name type="common">Meningeal worm</name>
    <dbReference type="NCBI Taxonomy" id="148309"/>
    <lineage>
        <taxon>Eukaryota</taxon>
        <taxon>Metazoa</taxon>
        <taxon>Ecdysozoa</taxon>
        <taxon>Nematoda</taxon>
        <taxon>Chromadorea</taxon>
        <taxon>Rhabditida</taxon>
        <taxon>Rhabditina</taxon>
        <taxon>Rhabditomorpha</taxon>
        <taxon>Strongyloidea</taxon>
        <taxon>Metastrongylidae</taxon>
        <taxon>Parelaphostrongylus</taxon>
    </lineage>
</organism>
<dbReference type="GO" id="GO:0007584">
    <property type="term" value="P:response to nutrient"/>
    <property type="evidence" value="ECO:0007669"/>
    <property type="project" value="TreeGrafter"/>
</dbReference>
<dbReference type="InterPro" id="IPR033248">
    <property type="entry name" value="Transketolase_C"/>
</dbReference>
<dbReference type="Gene3D" id="3.40.50.920">
    <property type="match status" value="1"/>
</dbReference>